<evidence type="ECO:0000313" key="1">
    <source>
        <dbReference type="EMBL" id="SEK49466.1"/>
    </source>
</evidence>
<dbReference type="AlphaFoldDB" id="A0A1H7HGF9"/>
<name>A0A1H7HGF9_9GAMM</name>
<sequence length="65" mass="7436">MALKLLANLSYRVQTRRSSLTHPKQRSMIFLSRYRGLSKPLGAPGRALRFILRLAMMGFILCLSQ</sequence>
<evidence type="ECO:0000313" key="2">
    <source>
        <dbReference type="Proteomes" id="UP000198807"/>
    </source>
</evidence>
<protein>
    <submittedName>
        <fullName evidence="1">Uncharacterized protein</fullName>
    </submittedName>
</protein>
<keyword evidence="2" id="KW-1185">Reference proteome</keyword>
<gene>
    <name evidence="1" type="ORF">SAMN04488129_102215</name>
</gene>
<reference evidence="2" key="1">
    <citation type="submission" date="2016-10" db="EMBL/GenBank/DDBJ databases">
        <authorList>
            <person name="Varghese N."/>
            <person name="Submissions S."/>
        </authorList>
    </citation>
    <scope>NUCLEOTIDE SEQUENCE [LARGE SCALE GENOMIC DNA]</scope>
    <source>
        <strain evidence="2">CGMCC 1.9150</strain>
    </source>
</reference>
<dbReference type="Proteomes" id="UP000198807">
    <property type="component" value="Unassembled WGS sequence"/>
</dbReference>
<accession>A0A1H7HGF9</accession>
<organism evidence="1 2">
    <name type="scientific">Halomonas daqiaonensis</name>
    <dbReference type="NCBI Taxonomy" id="650850"/>
    <lineage>
        <taxon>Bacteria</taxon>
        <taxon>Pseudomonadati</taxon>
        <taxon>Pseudomonadota</taxon>
        <taxon>Gammaproteobacteria</taxon>
        <taxon>Oceanospirillales</taxon>
        <taxon>Halomonadaceae</taxon>
        <taxon>Halomonas</taxon>
    </lineage>
</organism>
<proteinExistence type="predicted"/>
<dbReference type="EMBL" id="FOBC01000002">
    <property type="protein sequence ID" value="SEK49466.1"/>
    <property type="molecule type" value="Genomic_DNA"/>
</dbReference>